<keyword evidence="9" id="KW-1185">Reference proteome</keyword>
<dbReference type="PANTHER" id="PTHR31136">
    <property type="entry name" value="DUF1338 DOMAIN-CONTAINING PROTEIN"/>
    <property type="match status" value="1"/>
</dbReference>
<dbReference type="EC" id="1.13.11.93" evidence="6"/>
<comment type="similarity">
    <text evidence="5">Belongs to the 2-oxoadipate dioxygenase/decarboxylase family.</text>
</comment>
<sequence>MDTAPHNSPSISDAVAHQKPPEVPSMLQELIHRMLGKYWDRTPAAVTICSLLQALSDEGSPVIFDHMAFRTLQAPGYGIDSIASVFTDFGYKEQDQLDFPNKHLRARWFSPPNPNSKLPRIFISELKVDELSPRARGIIHKYLERTGNAKGRYSAFCAATGVVPWGLLDSDDYDALLEEDEYAAWTLTNGYALNHTTVAVHRLQGWKGGLHKVNDELTNRGFPLNLQGGVIKTSADGGLKQSATVSERVPIAFSDGSNALLPGAYIEFAERMVLPEFEHLKPEDVREEHRRDGFEVGNADKIFESTKLAIKEPIRQPMAEWT</sequence>
<dbReference type="GO" id="GO:0051213">
    <property type="term" value="F:dioxygenase activity"/>
    <property type="evidence" value="ECO:0007669"/>
    <property type="project" value="UniProtKB-KW"/>
</dbReference>
<dbReference type="Gene3D" id="3.10.180.50">
    <property type="match status" value="2"/>
</dbReference>
<reference evidence="8 9" key="1">
    <citation type="journal article" date="2024" name="Nat. Commun.">
        <title>Phylogenomics reveals the evolutionary origins of lichenization in chlorophyte algae.</title>
        <authorList>
            <person name="Puginier C."/>
            <person name="Libourel C."/>
            <person name="Otte J."/>
            <person name="Skaloud P."/>
            <person name="Haon M."/>
            <person name="Grisel S."/>
            <person name="Petersen M."/>
            <person name="Berrin J.G."/>
            <person name="Delaux P.M."/>
            <person name="Dal Grande F."/>
            <person name="Keller J."/>
        </authorList>
    </citation>
    <scope>NUCLEOTIDE SEQUENCE [LARGE SCALE GENOMIC DNA]</scope>
    <source>
        <strain evidence="8 9">SAG 2145</strain>
    </source>
</reference>
<dbReference type="EMBL" id="JALJOS010000008">
    <property type="protein sequence ID" value="KAK9835453.1"/>
    <property type="molecule type" value="Genomic_DNA"/>
</dbReference>
<gene>
    <name evidence="8" type="ORF">WJX74_000349</name>
</gene>
<keyword evidence="2" id="KW-0223">Dioxygenase</keyword>
<proteinExistence type="inferred from homology"/>
<evidence type="ECO:0000256" key="1">
    <source>
        <dbReference type="ARBA" id="ARBA00001954"/>
    </source>
</evidence>
<dbReference type="Proteomes" id="UP001438707">
    <property type="component" value="Unassembled WGS sequence"/>
</dbReference>
<dbReference type="InterPro" id="IPR009770">
    <property type="entry name" value="HGLS"/>
</dbReference>
<accession>A0AAW1RPC1</accession>
<evidence type="ECO:0000256" key="7">
    <source>
        <dbReference type="ARBA" id="ARBA00035045"/>
    </source>
</evidence>
<name>A0AAW1RPC1_9CHLO</name>
<dbReference type="PANTHER" id="PTHR31136:SF5">
    <property type="entry name" value="2-OXOADIPATE DIOXYGENASE_DECARBOXYLASE, CHLOROPLASTIC"/>
    <property type="match status" value="1"/>
</dbReference>
<evidence type="ECO:0000313" key="8">
    <source>
        <dbReference type="EMBL" id="KAK9835453.1"/>
    </source>
</evidence>
<dbReference type="AlphaFoldDB" id="A0AAW1RPC1"/>
<evidence type="ECO:0000256" key="4">
    <source>
        <dbReference type="ARBA" id="ARBA00023004"/>
    </source>
</evidence>
<evidence type="ECO:0000256" key="2">
    <source>
        <dbReference type="ARBA" id="ARBA00022964"/>
    </source>
</evidence>
<keyword evidence="4" id="KW-0408">Iron</keyword>
<organism evidence="8 9">
    <name type="scientific">Apatococcus lobatus</name>
    <dbReference type="NCBI Taxonomy" id="904363"/>
    <lineage>
        <taxon>Eukaryota</taxon>
        <taxon>Viridiplantae</taxon>
        <taxon>Chlorophyta</taxon>
        <taxon>core chlorophytes</taxon>
        <taxon>Trebouxiophyceae</taxon>
        <taxon>Chlorellales</taxon>
        <taxon>Chlorellaceae</taxon>
        <taxon>Apatococcus</taxon>
    </lineage>
</organism>
<keyword evidence="3" id="KW-0560">Oxidoreductase</keyword>
<evidence type="ECO:0000256" key="5">
    <source>
        <dbReference type="ARBA" id="ARBA00035013"/>
    </source>
</evidence>
<dbReference type="SMART" id="SM01150">
    <property type="entry name" value="DUF1338"/>
    <property type="match status" value="1"/>
</dbReference>
<evidence type="ECO:0000256" key="3">
    <source>
        <dbReference type="ARBA" id="ARBA00023002"/>
    </source>
</evidence>
<evidence type="ECO:0000256" key="6">
    <source>
        <dbReference type="ARBA" id="ARBA00035023"/>
    </source>
</evidence>
<comment type="cofactor">
    <cofactor evidence="1">
        <name>Fe(2+)</name>
        <dbReference type="ChEBI" id="CHEBI:29033"/>
    </cofactor>
</comment>
<evidence type="ECO:0000313" key="9">
    <source>
        <dbReference type="Proteomes" id="UP001438707"/>
    </source>
</evidence>
<comment type="caution">
    <text evidence="8">The sequence shown here is derived from an EMBL/GenBank/DDBJ whole genome shotgun (WGS) entry which is preliminary data.</text>
</comment>
<protein>
    <recommendedName>
        <fullName evidence="6">2-oxoadipate dioxygenase/decarboxylase</fullName>
        <ecNumber evidence="6">1.13.11.93</ecNumber>
    </recommendedName>
    <alternativeName>
        <fullName evidence="7">2-hydroxyglutarate synthase</fullName>
    </alternativeName>
</protein>
<dbReference type="Pfam" id="PF07063">
    <property type="entry name" value="HGLS"/>
    <property type="match status" value="1"/>
</dbReference>
<dbReference type="CDD" id="cd16350">
    <property type="entry name" value="VOC_like"/>
    <property type="match status" value="1"/>
</dbReference>